<evidence type="ECO:0000313" key="1">
    <source>
        <dbReference type="EMBL" id="OLQ11153.1"/>
    </source>
</evidence>
<organism evidence="1 2">
    <name type="scientific">Symbiodinium microadriaticum</name>
    <name type="common">Dinoflagellate</name>
    <name type="synonym">Zooxanthella microadriatica</name>
    <dbReference type="NCBI Taxonomy" id="2951"/>
    <lineage>
        <taxon>Eukaryota</taxon>
        <taxon>Sar</taxon>
        <taxon>Alveolata</taxon>
        <taxon>Dinophyceae</taxon>
        <taxon>Suessiales</taxon>
        <taxon>Symbiodiniaceae</taxon>
        <taxon>Symbiodinium</taxon>
    </lineage>
</organism>
<evidence type="ECO:0000313" key="2">
    <source>
        <dbReference type="Proteomes" id="UP000186817"/>
    </source>
</evidence>
<keyword evidence="2" id="KW-1185">Reference proteome</keyword>
<dbReference type="AlphaFoldDB" id="A0A1Q9EUS4"/>
<reference evidence="1 2" key="1">
    <citation type="submission" date="2016-02" db="EMBL/GenBank/DDBJ databases">
        <title>Genome analysis of coral dinoflagellate symbionts highlights evolutionary adaptations to a symbiotic lifestyle.</title>
        <authorList>
            <person name="Aranda M."/>
            <person name="Li Y."/>
            <person name="Liew Y.J."/>
            <person name="Baumgarten S."/>
            <person name="Simakov O."/>
            <person name="Wilson M."/>
            <person name="Piel J."/>
            <person name="Ashoor H."/>
            <person name="Bougouffa S."/>
            <person name="Bajic V.B."/>
            <person name="Ryu T."/>
            <person name="Ravasi T."/>
            <person name="Bayer T."/>
            <person name="Micklem G."/>
            <person name="Kim H."/>
            <person name="Bhak J."/>
            <person name="Lajeunesse T.C."/>
            <person name="Voolstra C.R."/>
        </authorList>
    </citation>
    <scope>NUCLEOTIDE SEQUENCE [LARGE SCALE GENOMIC DNA]</scope>
    <source>
        <strain evidence="1 2">CCMP2467</strain>
    </source>
</reference>
<gene>
    <name evidence="1" type="ORF">AK812_SmicGene5036</name>
</gene>
<name>A0A1Q9EUS4_SYMMI</name>
<proteinExistence type="predicted"/>
<accession>A0A1Q9EUS4</accession>
<dbReference type="OrthoDB" id="407827at2759"/>
<dbReference type="EMBL" id="LSRX01000064">
    <property type="protein sequence ID" value="OLQ11153.1"/>
    <property type="molecule type" value="Genomic_DNA"/>
</dbReference>
<sequence length="339" mass="38046">MAEVVWCGFGLNACKLVEQGRIKLLHTVLLPQQDWKSVPRVRYGGSFDLGVSICDDAMQGFPLQTSNAVLAAALDSNEALQTLLNIERSKKGVSVMAFVLRPKPDLDLIADYKQAGWQVEMRELHWEKMGTVYSESSWLLFLSQKDVGLKNIVDSNNTKFEILMPPAYMPDAQSPRSTMEKIVAPNGDSDDASAGRKRIREAVDMLKQEATKDSSWYVNARAKQLKLSRHPPRCTAQGEHIMSRKGRSYHLGSHEYLRLLGYESDDDINMCLASKPLNIISSTPPKTVYKILLGVALDIWSQRTLCVAMSRYFYFNYAAPNGTGLDREMGCSLTVSRQR</sequence>
<comment type="caution">
    <text evidence="1">The sequence shown here is derived from an EMBL/GenBank/DDBJ whole genome shotgun (WGS) entry which is preliminary data.</text>
</comment>
<dbReference type="Proteomes" id="UP000186817">
    <property type="component" value="Unassembled WGS sequence"/>
</dbReference>
<protein>
    <submittedName>
        <fullName evidence="1">Uncharacterized protein</fullName>
    </submittedName>
</protein>